<sequence length="1089" mass="115006">MRDSDLSRRSWLKTVGAGAAAAALGTGVGAAERPVPTGGADAYWTTGEQYGVGTVPDHGAETRSRVWYTLTEGALAQVRFPRVDFPSVRTLDFVVAAPDESYAARTHEVDRTDDDPVERSVEPSADDALLFEQTARDPERGWELAVEYAATPDGDAVLADVRFDGAGGEYDVYALCDLALSESGMGDAASVHTRSTARGKAEGHGNETTGHESYALTASATGAYDDSAVVLDENGDPYHVAAALASRRGFDWGSVDVVGGDAVRPLLADGAPDARHANAEGNAVLVGRLGSGVARLDDTVALGFAANAEEERALAEARRGLKRDFAATRAHYRNSWREWLRGIDTPDAVAGDDVLEPQYHFAAMTLKAAESKQFPGAGLAALCVPWGGEVRANGPSDYGYNFVWARDLYQSATAFEAMGDVEAATAAIEYVYEYQQQDDGFVPQNTFIDGRTRWGGEQLDEHALPGLLVHQLVERYGLTFDDVAFDYADVKATADYLAANGPVTGQERWEEEGGLSPSTVAAEIAGLVAAAHLADGEGERGDALVYLALADHWRANTAEWMATEEGTERHTETPYYVRVTDDDDPDDGAARALANGGPTLDERDVIDAGFLELVRLGVAPADDPVVENSVAVVDDTLRVETPHGPAFYRYNGDGYGEQAGENYPPGAPWSLDNAGKGRLWPIFTGERAEYELLAGNEDPEALLRTMAGFANTGRMLPEQVWDREEPTAYGWTFGEGTGSATPLSWSMAQFVRLAHSINAGEPVERPASVAARYTEGETPEGPALDVEFPPKAVGSRDVTVSGTTEGAEVVVQTPVETVTADVSDGSFSVDVRVAAGESAITVVAATGGAVTDAGTTVAQRTVAYLDVGDLVAEFDDPAGDDHGPGDYTYPTAGAFGDGAFDVDSVAVYETADSYQFLTTLGGDLTNPWGGRGFSLQTFQFYVSDPDATGGTTDARTGVNATFEAPYQRRVVAEGWVAPVVEDADGATLTTDVSVTAYSAIDAVLVDVPKYALGGSLDGKRLAALLCPQAGSQPGRIRQVSASNGPYSIGGAENANAPNVVDLVTPDGVTNADALAYTATEKATIPYVDL</sequence>
<dbReference type="SUPFAM" id="SSF49344">
    <property type="entry name" value="CBD9-like"/>
    <property type="match status" value="1"/>
</dbReference>
<dbReference type="InterPro" id="IPR046966">
    <property type="entry name" value="Glucoamylase_active_site"/>
</dbReference>
<dbReference type="GO" id="GO:0030246">
    <property type="term" value="F:carbohydrate binding"/>
    <property type="evidence" value="ECO:0007669"/>
    <property type="project" value="InterPro"/>
</dbReference>
<evidence type="ECO:0000259" key="6">
    <source>
        <dbReference type="Pfam" id="PF09985"/>
    </source>
</evidence>
<dbReference type="InterPro" id="IPR019248">
    <property type="entry name" value="Glucodextran_C"/>
</dbReference>
<dbReference type="Gene3D" id="2.60.40.10">
    <property type="entry name" value="Immunoglobulins"/>
    <property type="match status" value="1"/>
</dbReference>
<dbReference type="OrthoDB" id="18576at2157"/>
<keyword evidence="8" id="KW-1185">Reference proteome</keyword>
<dbReference type="PROSITE" id="PS51318">
    <property type="entry name" value="TAT"/>
    <property type="match status" value="1"/>
</dbReference>
<dbReference type="Pfam" id="PF00723">
    <property type="entry name" value="Glyco_hydro_15"/>
    <property type="match status" value="1"/>
</dbReference>
<dbReference type="GO" id="GO:0004553">
    <property type="term" value="F:hydrolase activity, hydrolyzing O-glycosyl compounds"/>
    <property type="evidence" value="ECO:0007669"/>
    <property type="project" value="TreeGrafter"/>
</dbReference>
<dbReference type="InterPro" id="IPR012341">
    <property type="entry name" value="6hp_glycosidase-like_sf"/>
</dbReference>
<keyword evidence="3" id="KW-0326">Glycosidase</keyword>
<evidence type="ECO:0000259" key="5">
    <source>
        <dbReference type="Pfam" id="PF09137"/>
    </source>
</evidence>
<dbReference type="RefSeq" id="WP_188882863.1">
    <property type="nucleotide sequence ID" value="NZ_BMPF01000002.1"/>
</dbReference>
<dbReference type="PANTHER" id="PTHR31616">
    <property type="entry name" value="TREHALASE"/>
    <property type="match status" value="1"/>
</dbReference>
<feature type="domain" description="Glucodextranase-like C-terminal" evidence="6">
    <location>
        <begin position="871"/>
        <end position="1083"/>
    </location>
</feature>
<dbReference type="InterPro" id="IPR008928">
    <property type="entry name" value="6-hairpin_glycosidase_sf"/>
</dbReference>
<organism evidence="7 8">
    <name type="scientific">Halarchaeum grantii</name>
    <dbReference type="NCBI Taxonomy" id="1193105"/>
    <lineage>
        <taxon>Archaea</taxon>
        <taxon>Methanobacteriati</taxon>
        <taxon>Methanobacteriota</taxon>
        <taxon>Stenosarchaea group</taxon>
        <taxon>Halobacteria</taxon>
        <taxon>Halobacteriales</taxon>
        <taxon>Halobacteriaceae</taxon>
    </lineage>
</organism>
<gene>
    <name evidence="7" type="ORF">GCM10009037_17700</name>
</gene>
<dbReference type="InterPro" id="IPR006311">
    <property type="entry name" value="TAT_signal"/>
</dbReference>
<dbReference type="SUPFAM" id="SSF74650">
    <property type="entry name" value="Galactose mutarotase-like"/>
    <property type="match status" value="1"/>
</dbReference>
<dbReference type="Gene3D" id="2.70.98.10">
    <property type="match status" value="1"/>
</dbReference>
<dbReference type="EMBL" id="BMPF01000002">
    <property type="protein sequence ID" value="GGL34550.1"/>
    <property type="molecule type" value="Genomic_DNA"/>
</dbReference>
<evidence type="ECO:0000313" key="8">
    <source>
        <dbReference type="Proteomes" id="UP000628840"/>
    </source>
</evidence>
<proteinExistence type="inferred from homology"/>
<dbReference type="PANTHER" id="PTHR31616:SF0">
    <property type="entry name" value="GLUCAN 1,4-ALPHA-GLUCOSIDASE"/>
    <property type="match status" value="1"/>
</dbReference>
<dbReference type="Proteomes" id="UP000628840">
    <property type="component" value="Unassembled WGS sequence"/>
</dbReference>
<dbReference type="InterPro" id="IPR014718">
    <property type="entry name" value="GH-type_carb-bd"/>
</dbReference>
<dbReference type="Gene3D" id="1.50.10.10">
    <property type="match status" value="1"/>
</dbReference>
<comment type="similarity">
    <text evidence="1">Belongs to the glycosyl hydrolase 15 family.</text>
</comment>
<dbReference type="InterPro" id="IPR011613">
    <property type="entry name" value="GH15-like"/>
</dbReference>
<dbReference type="SUPFAM" id="SSF48208">
    <property type="entry name" value="Six-hairpin glycosidases"/>
    <property type="match status" value="1"/>
</dbReference>
<dbReference type="InterPro" id="IPR015220">
    <property type="entry name" value="Glucodextranase_N"/>
</dbReference>
<dbReference type="InterPro" id="IPR013783">
    <property type="entry name" value="Ig-like_fold"/>
</dbReference>
<dbReference type="InterPro" id="IPR011013">
    <property type="entry name" value="Gal_mutarotase_sf_dom"/>
</dbReference>
<evidence type="ECO:0000256" key="2">
    <source>
        <dbReference type="ARBA" id="ARBA00022801"/>
    </source>
</evidence>
<dbReference type="CDD" id="cd09626">
    <property type="entry name" value="DOMON_glucodextranase_like"/>
    <property type="match status" value="1"/>
</dbReference>
<evidence type="ECO:0000259" key="4">
    <source>
        <dbReference type="Pfam" id="PF00723"/>
    </source>
</evidence>
<evidence type="ECO:0000256" key="3">
    <source>
        <dbReference type="ARBA" id="ARBA00023295"/>
    </source>
</evidence>
<dbReference type="GO" id="GO:0005975">
    <property type="term" value="P:carbohydrate metabolic process"/>
    <property type="evidence" value="ECO:0007669"/>
    <property type="project" value="InterPro"/>
</dbReference>
<evidence type="ECO:0000313" key="7">
    <source>
        <dbReference type="EMBL" id="GGL34550.1"/>
    </source>
</evidence>
<feature type="domain" description="Glucodextranase N-terminal" evidence="5">
    <location>
        <begin position="39"/>
        <end position="340"/>
    </location>
</feature>
<dbReference type="Gene3D" id="2.60.40.1190">
    <property type="match status" value="1"/>
</dbReference>
<reference evidence="7 8" key="1">
    <citation type="journal article" date="2019" name="Int. J. Syst. Evol. Microbiol.">
        <title>The Global Catalogue of Microorganisms (GCM) 10K type strain sequencing project: providing services to taxonomists for standard genome sequencing and annotation.</title>
        <authorList>
            <consortium name="The Broad Institute Genomics Platform"/>
            <consortium name="The Broad Institute Genome Sequencing Center for Infectious Disease"/>
            <person name="Wu L."/>
            <person name="Ma J."/>
        </authorList>
    </citation>
    <scope>NUCLEOTIDE SEQUENCE [LARGE SCALE GENOMIC DNA]</scope>
    <source>
        <strain evidence="7 8">JCM 19585</strain>
    </source>
</reference>
<name>A0A830F2M5_9EURY</name>
<feature type="domain" description="GH15-like" evidence="4">
    <location>
        <begin position="363"/>
        <end position="754"/>
    </location>
</feature>
<dbReference type="AlphaFoldDB" id="A0A830F2M5"/>
<protein>
    <submittedName>
        <fullName evidence="7">Glucan 1,4-alpha-glucosidase</fullName>
    </submittedName>
</protein>
<dbReference type="Pfam" id="PF09985">
    <property type="entry name" value="Glucodextran_C"/>
    <property type="match status" value="1"/>
</dbReference>
<keyword evidence="2" id="KW-0378">Hydrolase</keyword>
<comment type="caution">
    <text evidence="7">The sequence shown here is derived from an EMBL/GenBank/DDBJ whole genome shotgun (WGS) entry which is preliminary data.</text>
</comment>
<dbReference type="PROSITE" id="PS00820">
    <property type="entry name" value="GLUCOAMYLASE"/>
    <property type="match status" value="1"/>
</dbReference>
<accession>A0A830F2M5</accession>
<evidence type="ECO:0000256" key="1">
    <source>
        <dbReference type="ARBA" id="ARBA00006188"/>
    </source>
</evidence>
<dbReference type="Pfam" id="PF09137">
    <property type="entry name" value="Glucodextran_N"/>
    <property type="match status" value="1"/>
</dbReference>